<accession>A0A0N4VRV4</accession>
<keyword evidence="2" id="KW-1185">Reference proteome</keyword>
<dbReference type="PANTHER" id="PTHR37984">
    <property type="entry name" value="PROTEIN CBG26694"/>
    <property type="match status" value="1"/>
</dbReference>
<sequence>MRTNTTASIYGPTGIRTVGDKLDCLALVFDFQAPELNDYRVRFLRNVDEDEMVTVGDSAKEISAYGFRVRTNKCHFVMIQLTYFGNVNTADGRRPDPKKIDTITQVAKPKDTAQVRSYLGLINHYGTFASGIMLGLLKPSHAPESEPDIADLVLY</sequence>
<dbReference type="OrthoDB" id="6142245at2759"/>
<evidence type="ECO:0000313" key="3">
    <source>
        <dbReference type="WBParaSite" id="HPLM_0000000501-mRNA-1"/>
    </source>
</evidence>
<dbReference type="EMBL" id="UZAF01000004">
    <property type="protein sequence ID" value="VDO04045.1"/>
    <property type="molecule type" value="Genomic_DNA"/>
</dbReference>
<evidence type="ECO:0000313" key="2">
    <source>
        <dbReference type="Proteomes" id="UP000268014"/>
    </source>
</evidence>
<organism evidence="3">
    <name type="scientific">Haemonchus placei</name>
    <name type="common">Barber's pole worm</name>
    <dbReference type="NCBI Taxonomy" id="6290"/>
    <lineage>
        <taxon>Eukaryota</taxon>
        <taxon>Metazoa</taxon>
        <taxon>Ecdysozoa</taxon>
        <taxon>Nematoda</taxon>
        <taxon>Chromadorea</taxon>
        <taxon>Rhabditida</taxon>
        <taxon>Rhabditina</taxon>
        <taxon>Rhabditomorpha</taxon>
        <taxon>Strongyloidea</taxon>
        <taxon>Trichostrongylidae</taxon>
        <taxon>Haemonchus</taxon>
    </lineage>
</organism>
<reference evidence="1 2" key="2">
    <citation type="submission" date="2018-11" db="EMBL/GenBank/DDBJ databases">
        <authorList>
            <consortium name="Pathogen Informatics"/>
        </authorList>
    </citation>
    <scope>NUCLEOTIDE SEQUENCE [LARGE SCALE GENOMIC DNA]</scope>
    <source>
        <strain evidence="1 2">MHpl1</strain>
    </source>
</reference>
<proteinExistence type="predicted"/>
<dbReference type="PANTHER" id="PTHR37984:SF5">
    <property type="entry name" value="PROTEIN NYNRIN-LIKE"/>
    <property type="match status" value="1"/>
</dbReference>
<dbReference type="Proteomes" id="UP000268014">
    <property type="component" value="Unassembled WGS sequence"/>
</dbReference>
<dbReference type="AlphaFoldDB" id="A0A0N4VRV4"/>
<dbReference type="InterPro" id="IPR050951">
    <property type="entry name" value="Retrovirus_Pol_polyprotein"/>
</dbReference>
<evidence type="ECO:0000313" key="1">
    <source>
        <dbReference type="EMBL" id="VDO04045.1"/>
    </source>
</evidence>
<dbReference type="InterPro" id="IPR043502">
    <property type="entry name" value="DNA/RNA_pol_sf"/>
</dbReference>
<name>A0A0N4VRV4_HAEPC</name>
<gene>
    <name evidence="1" type="ORF">HPLM_LOCUS6</name>
</gene>
<protein>
    <submittedName>
        <fullName evidence="3">Reverse transcriptase domain-containing protein</fullName>
    </submittedName>
</protein>
<dbReference type="WBParaSite" id="HPLM_0000000501-mRNA-1">
    <property type="protein sequence ID" value="HPLM_0000000501-mRNA-1"/>
    <property type="gene ID" value="HPLM_0000000501"/>
</dbReference>
<dbReference type="STRING" id="6290.A0A0N4VRV4"/>
<dbReference type="SUPFAM" id="SSF56672">
    <property type="entry name" value="DNA/RNA polymerases"/>
    <property type="match status" value="1"/>
</dbReference>
<reference evidence="3" key="1">
    <citation type="submission" date="2017-02" db="UniProtKB">
        <authorList>
            <consortium name="WormBaseParasite"/>
        </authorList>
    </citation>
    <scope>IDENTIFICATION</scope>
</reference>